<proteinExistence type="predicted"/>
<evidence type="ECO:0000313" key="2">
    <source>
        <dbReference type="Proteomes" id="UP001177021"/>
    </source>
</evidence>
<protein>
    <submittedName>
        <fullName evidence="1">Uncharacterized protein</fullName>
    </submittedName>
</protein>
<accession>A0ACB0IQ09</accession>
<gene>
    <name evidence="1" type="ORF">MILVUS5_LOCUS5377</name>
</gene>
<reference evidence="1" key="1">
    <citation type="submission" date="2023-10" db="EMBL/GenBank/DDBJ databases">
        <authorList>
            <person name="Rodriguez Cubillos JULIANA M."/>
            <person name="De Vega J."/>
        </authorList>
    </citation>
    <scope>NUCLEOTIDE SEQUENCE</scope>
</reference>
<dbReference type="Proteomes" id="UP001177021">
    <property type="component" value="Unassembled WGS sequence"/>
</dbReference>
<keyword evidence="2" id="KW-1185">Reference proteome</keyword>
<evidence type="ECO:0000313" key="1">
    <source>
        <dbReference type="EMBL" id="CAJ2634491.1"/>
    </source>
</evidence>
<comment type="caution">
    <text evidence="1">The sequence shown here is derived from an EMBL/GenBank/DDBJ whole genome shotgun (WGS) entry which is preliminary data.</text>
</comment>
<organism evidence="1 2">
    <name type="scientific">Trifolium pratense</name>
    <name type="common">Red clover</name>
    <dbReference type="NCBI Taxonomy" id="57577"/>
    <lineage>
        <taxon>Eukaryota</taxon>
        <taxon>Viridiplantae</taxon>
        <taxon>Streptophyta</taxon>
        <taxon>Embryophyta</taxon>
        <taxon>Tracheophyta</taxon>
        <taxon>Spermatophyta</taxon>
        <taxon>Magnoliopsida</taxon>
        <taxon>eudicotyledons</taxon>
        <taxon>Gunneridae</taxon>
        <taxon>Pentapetalae</taxon>
        <taxon>rosids</taxon>
        <taxon>fabids</taxon>
        <taxon>Fabales</taxon>
        <taxon>Fabaceae</taxon>
        <taxon>Papilionoideae</taxon>
        <taxon>50 kb inversion clade</taxon>
        <taxon>NPAAA clade</taxon>
        <taxon>Hologalegina</taxon>
        <taxon>IRL clade</taxon>
        <taxon>Trifolieae</taxon>
        <taxon>Trifolium</taxon>
    </lineage>
</organism>
<dbReference type="EMBL" id="CASHSV030000002">
    <property type="protein sequence ID" value="CAJ2634491.1"/>
    <property type="molecule type" value="Genomic_DNA"/>
</dbReference>
<sequence>MMDTKNTQPYLPHELIIQILLRLPVKSLLRFKCVCKLWFSLISDTHFANSHFQLTAATHTHRIMFVSYSDPLQTRFIDFEASLHQDTASVSLNLNFMPSESHSYIEIKGSCRGFIFLYSYSNIYLWNPSTGLHKQIPLSPIDSKLDAVYFCYLYGFGYDQSRDDYLVVLMSYDTTLANVSSHLEVFSLRDNKWKEIEGINLPYMNASDDPRTGSFFNGAIHWLAYGVDLSVNLIVAFDLMERKLLEMSLPDDFYYELSFCELWVFGDFLSLCVMGDDTVEIWVMKEYKVHSSWTKTLVLPTQYFSPLCLTKSGDIVGADGGNGLVKYDDKGQLLEHRSYCNVRGRSQAIMYTESLLSPPCFLSEPKKMTQTRRKRSTRRRMKL</sequence>
<name>A0ACB0IQ09_TRIPR</name>